<proteinExistence type="predicted"/>
<dbReference type="Gene3D" id="3.30.1010.10">
    <property type="entry name" value="Phosphatidylinositol 3-kinase Catalytic Subunit, Chain A, domain 4"/>
    <property type="match status" value="1"/>
</dbReference>
<reference evidence="4 5" key="1">
    <citation type="submission" date="2017-03" db="EMBL/GenBank/DDBJ databases">
        <title>Genome Survey of Euroglyphus maynei.</title>
        <authorList>
            <person name="Arlian L.G."/>
            <person name="Morgan M.S."/>
            <person name="Rider S.D."/>
        </authorList>
    </citation>
    <scope>NUCLEOTIDE SEQUENCE [LARGE SCALE GENOMIC DNA]</scope>
    <source>
        <strain evidence="4">Arlian Lab</strain>
        <tissue evidence="4">Whole body</tissue>
    </source>
</reference>
<dbReference type="GO" id="GO:0016020">
    <property type="term" value="C:membrane"/>
    <property type="evidence" value="ECO:0007669"/>
    <property type="project" value="TreeGrafter"/>
</dbReference>
<gene>
    <name evidence="4" type="ORF">BLA29_013361</name>
</gene>
<feature type="domain" description="PI3K/PI4K catalytic" evidence="3">
    <location>
        <begin position="1"/>
        <end position="96"/>
    </location>
</feature>
<evidence type="ECO:0000313" key="5">
    <source>
        <dbReference type="Proteomes" id="UP000194236"/>
    </source>
</evidence>
<keyword evidence="1" id="KW-0808">Transferase</keyword>
<name>A0A1Y3BBK8_EURMA</name>
<dbReference type="GO" id="GO:0005737">
    <property type="term" value="C:cytoplasm"/>
    <property type="evidence" value="ECO:0007669"/>
    <property type="project" value="TreeGrafter"/>
</dbReference>
<dbReference type="EMBL" id="MUJZ01028767">
    <property type="protein sequence ID" value="OTF78252.1"/>
    <property type="molecule type" value="Genomic_DNA"/>
</dbReference>
<sequence length="96" mass="11073">LETLKSIWEQERVPLWLRPYAILSTSPDSGIIEPILNSVSLHQIKKHCQISLLEYFVREFGDGSMSSELFLLARKNFVHSCAAYSIVSYLMQVKDR</sequence>
<evidence type="ECO:0000313" key="4">
    <source>
        <dbReference type="EMBL" id="OTF78252.1"/>
    </source>
</evidence>
<dbReference type="InterPro" id="IPR011009">
    <property type="entry name" value="Kinase-like_dom_sf"/>
</dbReference>
<dbReference type="PANTHER" id="PTHR10048:SF22">
    <property type="entry name" value="PHOSPHATIDYLINOSITOL 4-KINASE BETA"/>
    <property type="match status" value="1"/>
</dbReference>
<keyword evidence="5" id="KW-1185">Reference proteome</keyword>
<dbReference type="GO" id="GO:0046854">
    <property type="term" value="P:phosphatidylinositol phosphate biosynthetic process"/>
    <property type="evidence" value="ECO:0007669"/>
    <property type="project" value="InterPro"/>
</dbReference>
<dbReference type="InterPro" id="IPR015433">
    <property type="entry name" value="PI3/4_kinase"/>
</dbReference>
<dbReference type="Gene3D" id="1.10.1070.11">
    <property type="entry name" value="Phosphatidylinositol 3-/4-kinase, catalytic domain"/>
    <property type="match status" value="1"/>
</dbReference>
<dbReference type="Pfam" id="PF00454">
    <property type="entry name" value="PI3_PI4_kinase"/>
    <property type="match status" value="1"/>
</dbReference>
<dbReference type="SUPFAM" id="SSF56112">
    <property type="entry name" value="Protein kinase-like (PK-like)"/>
    <property type="match status" value="1"/>
</dbReference>
<dbReference type="InterPro" id="IPR036940">
    <property type="entry name" value="PI3/4_kinase_cat_sf"/>
</dbReference>
<dbReference type="OrthoDB" id="10264149at2759"/>
<dbReference type="InterPro" id="IPR000403">
    <property type="entry name" value="PI3/4_kinase_cat_dom"/>
</dbReference>
<dbReference type="PROSITE" id="PS50290">
    <property type="entry name" value="PI3_4_KINASE_3"/>
    <property type="match status" value="1"/>
</dbReference>
<keyword evidence="2" id="KW-0418">Kinase</keyword>
<evidence type="ECO:0000256" key="1">
    <source>
        <dbReference type="ARBA" id="ARBA00022679"/>
    </source>
</evidence>
<protein>
    <recommendedName>
        <fullName evidence="3">PI3K/PI4K catalytic domain-containing protein</fullName>
    </recommendedName>
</protein>
<evidence type="ECO:0000256" key="2">
    <source>
        <dbReference type="ARBA" id="ARBA00022777"/>
    </source>
</evidence>
<dbReference type="GO" id="GO:0048015">
    <property type="term" value="P:phosphatidylinositol-mediated signaling"/>
    <property type="evidence" value="ECO:0007669"/>
    <property type="project" value="TreeGrafter"/>
</dbReference>
<comment type="caution">
    <text evidence="4">The sequence shown here is derived from an EMBL/GenBank/DDBJ whole genome shotgun (WGS) entry which is preliminary data.</text>
</comment>
<organism evidence="4 5">
    <name type="scientific">Euroglyphus maynei</name>
    <name type="common">Mayne's house dust mite</name>
    <dbReference type="NCBI Taxonomy" id="6958"/>
    <lineage>
        <taxon>Eukaryota</taxon>
        <taxon>Metazoa</taxon>
        <taxon>Ecdysozoa</taxon>
        <taxon>Arthropoda</taxon>
        <taxon>Chelicerata</taxon>
        <taxon>Arachnida</taxon>
        <taxon>Acari</taxon>
        <taxon>Acariformes</taxon>
        <taxon>Sarcoptiformes</taxon>
        <taxon>Astigmata</taxon>
        <taxon>Psoroptidia</taxon>
        <taxon>Analgoidea</taxon>
        <taxon>Pyroglyphidae</taxon>
        <taxon>Pyroglyphinae</taxon>
        <taxon>Euroglyphus</taxon>
    </lineage>
</organism>
<accession>A0A1Y3BBK8</accession>
<dbReference type="PANTHER" id="PTHR10048">
    <property type="entry name" value="PHOSPHATIDYLINOSITOL KINASE"/>
    <property type="match status" value="1"/>
</dbReference>
<evidence type="ECO:0000259" key="3">
    <source>
        <dbReference type="PROSITE" id="PS50290"/>
    </source>
</evidence>
<dbReference type="Proteomes" id="UP000194236">
    <property type="component" value="Unassembled WGS sequence"/>
</dbReference>
<dbReference type="GO" id="GO:0004430">
    <property type="term" value="F:1-phosphatidylinositol 4-kinase activity"/>
    <property type="evidence" value="ECO:0007669"/>
    <property type="project" value="TreeGrafter"/>
</dbReference>
<feature type="non-terminal residue" evidence="4">
    <location>
        <position position="1"/>
    </location>
</feature>
<dbReference type="AlphaFoldDB" id="A0A1Y3BBK8"/>